<evidence type="ECO:0000256" key="1">
    <source>
        <dbReference type="SAM" id="Phobius"/>
    </source>
</evidence>
<reference evidence="2" key="1">
    <citation type="submission" date="2022-10" db="EMBL/GenBank/DDBJ databases">
        <authorList>
            <person name="Kim H.S."/>
            <person name="Kim J.-S."/>
            <person name="Suh M.K."/>
            <person name="Eom M.K."/>
            <person name="Lee J.-S."/>
        </authorList>
    </citation>
    <scope>NUCLEOTIDE SEQUENCE</scope>
    <source>
        <strain evidence="2">LIP-5</strain>
    </source>
</reference>
<protein>
    <submittedName>
        <fullName evidence="2">Uncharacterized protein</fullName>
    </submittedName>
</protein>
<feature type="non-terminal residue" evidence="2">
    <location>
        <position position="1"/>
    </location>
</feature>
<keyword evidence="1" id="KW-1133">Transmembrane helix</keyword>
<accession>A0AAE3LLM7</accession>
<organism evidence="2 3">
    <name type="scientific">Haoranjiania flava</name>
    <dbReference type="NCBI Taxonomy" id="1856322"/>
    <lineage>
        <taxon>Bacteria</taxon>
        <taxon>Pseudomonadati</taxon>
        <taxon>Bacteroidota</taxon>
        <taxon>Chitinophagia</taxon>
        <taxon>Chitinophagales</taxon>
        <taxon>Chitinophagaceae</taxon>
        <taxon>Haoranjiania</taxon>
    </lineage>
</organism>
<name>A0AAE3LLM7_9BACT</name>
<dbReference type="EMBL" id="JAOTPL010000041">
    <property type="protein sequence ID" value="MCU7695579.1"/>
    <property type="molecule type" value="Genomic_DNA"/>
</dbReference>
<sequence length="74" mass="8502">ICLIINNLCIKHHSTFLHFIPIVAVFLTRTQVQMFAMTMWCMFRKIYAPQHAVIAKGVSEWSVEAILNASLIIK</sequence>
<evidence type="ECO:0000313" key="3">
    <source>
        <dbReference type="Proteomes" id="UP001209317"/>
    </source>
</evidence>
<feature type="transmembrane region" description="Helical" evidence="1">
    <location>
        <begin position="16"/>
        <end position="36"/>
    </location>
</feature>
<dbReference type="RefSeq" id="WP_263039064.1">
    <property type="nucleotide sequence ID" value="NZ_JAOTPL010000041.1"/>
</dbReference>
<keyword evidence="1" id="KW-0812">Transmembrane</keyword>
<proteinExistence type="predicted"/>
<evidence type="ECO:0000313" key="2">
    <source>
        <dbReference type="EMBL" id="MCU7695579.1"/>
    </source>
</evidence>
<keyword evidence="3" id="KW-1185">Reference proteome</keyword>
<gene>
    <name evidence="2" type="ORF">OD355_13720</name>
</gene>
<comment type="caution">
    <text evidence="2">The sequence shown here is derived from an EMBL/GenBank/DDBJ whole genome shotgun (WGS) entry which is preliminary data.</text>
</comment>
<keyword evidence="1" id="KW-0472">Membrane</keyword>
<dbReference type="Proteomes" id="UP001209317">
    <property type="component" value="Unassembled WGS sequence"/>
</dbReference>
<dbReference type="AlphaFoldDB" id="A0AAE3LLM7"/>